<organism evidence="3 4">
    <name type="scientific">Streptomyces virginiae</name>
    <name type="common">Streptomyces cinnamonensis</name>
    <dbReference type="NCBI Taxonomy" id="1961"/>
    <lineage>
        <taxon>Bacteria</taxon>
        <taxon>Bacillati</taxon>
        <taxon>Actinomycetota</taxon>
        <taxon>Actinomycetes</taxon>
        <taxon>Kitasatosporales</taxon>
        <taxon>Streptomycetaceae</taxon>
        <taxon>Streptomyces</taxon>
    </lineage>
</organism>
<dbReference type="Proteomes" id="UP001432039">
    <property type="component" value="Chromosome"/>
</dbReference>
<dbReference type="RefSeq" id="WP_328963279.1">
    <property type="nucleotide sequence ID" value="NZ_CP108090.1"/>
</dbReference>
<protein>
    <submittedName>
        <fullName evidence="3">NAD(P)-binding domain-containing protein</fullName>
    </submittedName>
</protein>
<proteinExistence type="predicted"/>
<dbReference type="InterPro" id="IPR036291">
    <property type="entry name" value="NAD(P)-bd_dom_sf"/>
</dbReference>
<evidence type="ECO:0000313" key="3">
    <source>
        <dbReference type="EMBL" id="WUQ14536.1"/>
    </source>
</evidence>
<gene>
    <name evidence="3" type="ORF">OG517_25700</name>
</gene>
<dbReference type="InterPro" id="IPR028939">
    <property type="entry name" value="P5C_Rdtase_cat_N"/>
</dbReference>
<accession>A0ABZ1TGS3</accession>
<feature type="domain" description="Pyrroline-5-carboxylate reductase catalytic N-terminal" evidence="2">
    <location>
        <begin position="3"/>
        <end position="109"/>
    </location>
</feature>
<dbReference type="InterPro" id="IPR051267">
    <property type="entry name" value="STEAP_metalloreductase"/>
</dbReference>
<dbReference type="Pfam" id="PF03807">
    <property type="entry name" value="F420_oxidored"/>
    <property type="match status" value="1"/>
</dbReference>
<name>A0ABZ1TGS3_STRVG</name>
<keyword evidence="1" id="KW-0560">Oxidoreductase</keyword>
<keyword evidence="4" id="KW-1185">Reference proteome</keyword>
<sequence length="230" mass="24162">MRFAVFGTGVVGRTVAAKLVSLGHDVLLGTRDPAATLARTEPAGTGAPVAPYAAWQAEHPRVGLATFAEAARSAEVLVNATGGRVSVDVLTSVGTEHLDGKVLIDLANPLDFSGGWPPVLDPGNSDSLGELLQRTFPGVRVVKTLNTMNCAVMVDPARVAGDHDVFLSGDDEEAKASVRELLHSFGWPQANILDLGGIRTARGVEMLLPIWLSLTGRLGHADFNFHVQGA</sequence>
<evidence type="ECO:0000259" key="2">
    <source>
        <dbReference type="Pfam" id="PF03807"/>
    </source>
</evidence>
<dbReference type="Gene3D" id="3.40.50.720">
    <property type="entry name" value="NAD(P)-binding Rossmann-like Domain"/>
    <property type="match status" value="1"/>
</dbReference>
<evidence type="ECO:0000256" key="1">
    <source>
        <dbReference type="ARBA" id="ARBA00023002"/>
    </source>
</evidence>
<dbReference type="SUPFAM" id="SSF51735">
    <property type="entry name" value="NAD(P)-binding Rossmann-fold domains"/>
    <property type="match status" value="1"/>
</dbReference>
<dbReference type="PANTHER" id="PTHR14239">
    <property type="entry name" value="DUDULIN-RELATED"/>
    <property type="match status" value="1"/>
</dbReference>
<evidence type="ECO:0000313" key="4">
    <source>
        <dbReference type="Proteomes" id="UP001432039"/>
    </source>
</evidence>
<dbReference type="EMBL" id="CP108090">
    <property type="protein sequence ID" value="WUQ14536.1"/>
    <property type="molecule type" value="Genomic_DNA"/>
</dbReference>
<reference evidence="3" key="1">
    <citation type="submission" date="2022-10" db="EMBL/GenBank/DDBJ databases">
        <title>The complete genomes of actinobacterial strains from the NBC collection.</title>
        <authorList>
            <person name="Joergensen T.S."/>
            <person name="Alvarez Arevalo M."/>
            <person name="Sterndorff E.B."/>
            <person name="Faurdal D."/>
            <person name="Vuksanovic O."/>
            <person name="Mourched A.-S."/>
            <person name="Charusanti P."/>
            <person name="Shaw S."/>
            <person name="Blin K."/>
            <person name="Weber T."/>
        </authorList>
    </citation>
    <scope>NUCLEOTIDE SEQUENCE</scope>
    <source>
        <strain evidence="3">NBC_00248</strain>
    </source>
</reference>